<accession>A0AAW1RS31</accession>
<dbReference type="GO" id="GO:0005777">
    <property type="term" value="C:peroxisome"/>
    <property type="evidence" value="ECO:0007669"/>
    <property type="project" value="TreeGrafter"/>
</dbReference>
<keyword evidence="5" id="KW-0479">Metal-binding</keyword>
<evidence type="ECO:0000259" key="10">
    <source>
        <dbReference type="PROSITE" id="PS51462"/>
    </source>
</evidence>
<keyword evidence="6" id="KW-0378">Hydrolase</keyword>
<dbReference type="EC" id="3.6.1.22" evidence="4"/>
<dbReference type="AlphaFoldDB" id="A0AAW1RS31"/>
<keyword evidence="7" id="KW-0460">Magnesium</keyword>
<evidence type="ECO:0000313" key="11">
    <source>
        <dbReference type="EMBL" id="KAK9835976.1"/>
    </source>
</evidence>
<evidence type="ECO:0000256" key="2">
    <source>
        <dbReference type="ARBA" id="ARBA00001947"/>
    </source>
</evidence>
<feature type="domain" description="Nudix hydrolase" evidence="10">
    <location>
        <begin position="200"/>
        <end position="333"/>
    </location>
</feature>
<dbReference type="Gene3D" id="3.90.79.10">
    <property type="entry name" value="Nucleoside Triphosphate Pyrophosphohydrolase"/>
    <property type="match status" value="1"/>
</dbReference>
<comment type="catalytic activity">
    <reaction evidence="9">
        <text>a 5'-end NAD(+)-phospho-ribonucleoside in mRNA + H2O = a 5'-end phospho-adenosine-phospho-ribonucleoside in mRNA + beta-nicotinamide D-ribonucleotide + 2 H(+)</text>
        <dbReference type="Rhea" id="RHEA:60876"/>
        <dbReference type="Rhea" id="RHEA-COMP:15698"/>
        <dbReference type="Rhea" id="RHEA-COMP:15719"/>
        <dbReference type="ChEBI" id="CHEBI:14649"/>
        <dbReference type="ChEBI" id="CHEBI:15377"/>
        <dbReference type="ChEBI" id="CHEBI:15378"/>
        <dbReference type="ChEBI" id="CHEBI:144029"/>
        <dbReference type="ChEBI" id="CHEBI:144051"/>
    </reaction>
    <physiologicalReaction direction="left-to-right" evidence="9">
        <dbReference type="Rhea" id="RHEA:60877"/>
    </physiologicalReaction>
</comment>
<comment type="similarity">
    <text evidence="3">Belongs to the Nudix hydrolase family. NudC subfamily.</text>
</comment>
<comment type="cofactor">
    <cofactor evidence="2">
        <name>Zn(2+)</name>
        <dbReference type="ChEBI" id="CHEBI:29105"/>
    </cofactor>
</comment>
<dbReference type="InterPro" id="IPR049734">
    <property type="entry name" value="NudC-like_C"/>
</dbReference>
<name>A0AAW1RS31_9CHLO</name>
<dbReference type="SUPFAM" id="SSF55811">
    <property type="entry name" value="Nudix"/>
    <property type="match status" value="1"/>
</dbReference>
<dbReference type="Pfam" id="PF00293">
    <property type="entry name" value="NUDIX"/>
    <property type="match status" value="1"/>
</dbReference>
<dbReference type="EMBL" id="JALJOU010000027">
    <property type="protein sequence ID" value="KAK9835976.1"/>
    <property type="molecule type" value="Genomic_DNA"/>
</dbReference>
<dbReference type="GO" id="GO:0005829">
    <property type="term" value="C:cytosol"/>
    <property type="evidence" value="ECO:0007669"/>
    <property type="project" value="TreeGrafter"/>
</dbReference>
<dbReference type="CDD" id="cd03429">
    <property type="entry name" value="NUDIX_NADH_pyrophosphatase_Nudt13"/>
    <property type="match status" value="1"/>
</dbReference>
<evidence type="ECO:0000256" key="7">
    <source>
        <dbReference type="ARBA" id="ARBA00022842"/>
    </source>
</evidence>
<evidence type="ECO:0000256" key="9">
    <source>
        <dbReference type="ARBA" id="ARBA00023679"/>
    </source>
</evidence>
<dbReference type="GO" id="GO:0035529">
    <property type="term" value="F:NADH pyrophosphatase activity"/>
    <property type="evidence" value="ECO:0007669"/>
    <property type="project" value="TreeGrafter"/>
</dbReference>
<evidence type="ECO:0000313" key="12">
    <source>
        <dbReference type="Proteomes" id="UP001445335"/>
    </source>
</evidence>
<evidence type="ECO:0000256" key="8">
    <source>
        <dbReference type="ARBA" id="ARBA00023027"/>
    </source>
</evidence>
<comment type="caution">
    <text evidence="11">The sequence shown here is derived from an EMBL/GenBank/DDBJ whole genome shotgun (WGS) entry which is preliminary data.</text>
</comment>
<sequence length="371" mass="38981">MASVSDAVATAPELVAQSFGGNTLERTLPARRDTDFLSKALPAARLLLVLGRGVCVRAQADASGAPKELASLSLEELEQLGIVPSSNGTGMRLNTGGASLPQPYLLGQDAASVLRLVLDASDAGDALAERLASAGLQVADLRALMPQLEATELAVAGHAVALSQWHVAHRFCGRCGAEQVPIEAGAKRQCTADPRHRVYPRTDPVAIMLVESAAGDAALLGRPRSLRGRGAVLTCLSGFIEQGEAIEEAVRREVAEEAGVPVGPVQILGSQPWPIGRGGGCELMIGCVAKAVADEIHTDQEEMEEVRWVSRANVLEAVAASAHPDNPYYGNSTGAPAEGGLDFFIPPPWAIAHHLIKAWASRPVPWFSSRL</sequence>
<organism evidence="11 12">
    <name type="scientific">Elliptochloris bilobata</name>
    <dbReference type="NCBI Taxonomy" id="381761"/>
    <lineage>
        <taxon>Eukaryota</taxon>
        <taxon>Viridiplantae</taxon>
        <taxon>Chlorophyta</taxon>
        <taxon>core chlorophytes</taxon>
        <taxon>Trebouxiophyceae</taxon>
        <taxon>Trebouxiophyceae incertae sedis</taxon>
        <taxon>Elliptochloris clade</taxon>
        <taxon>Elliptochloris</taxon>
    </lineage>
</organism>
<reference evidence="11 12" key="1">
    <citation type="journal article" date="2024" name="Nat. Commun.">
        <title>Phylogenomics reveals the evolutionary origins of lichenization in chlorophyte algae.</title>
        <authorList>
            <person name="Puginier C."/>
            <person name="Libourel C."/>
            <person name="Otte J."/>
            <person name="Skaloud P."/>
            <person name="Haon M."/>
            <person name="Grisel S."/>
            <person name="Petersen M."/>
            <person name="Berrin J.G."/>
            <person name="Delaux P.M."/>
            <person name="Dal Grande F."/>
            <person name="Keller J."/>
        </authorList>
    </citation>
    <scope>NUCLEOTIDE SEQUENCE [LARGE SCALE GENOMIC DNA]</scope>
    <source>
        <strain evidence="11 12">SAG 245.80</strain>
    </source>
</reference>
<gene>
    <name evidence="11" type="ORF">WJX81_003158</name>
</gene>
<dbReference type="InterPro" id="IPR015376">
    <property type="entry name" value="Znr_NADH_PPase"/>
</dbReference>
<dbReference type="PROSITE" id="PS51462">
    <property type="entry name" value="NUDIX"/>
    <property type="match status" value="1"/>
</dbReference>
<evidence type="ECO:0000256" key="5">
    <source>
        <dbReference type="ARBA" id="ARBA00022723"/>
    </source>
</evidence>
<dbReference type="InterPro" id="IPR020084">
    <property type="entry name" value="NUDIX_hydrolase_CS"/>
</dbReference>
<proteinExistence type="inferred from homology"/>
<dbReference type="Pfam" id="PF09296">
    <property type="entry name" value="NUDIX-like"/>
    <property type="match status" value="1"/>
</dbReference>
<dbReference type="InterPro" id="IPR050241">
    <property type="entry name" value="NAD-cap_RNA_hydrolase_NudC"/>
</dbReference>
<dbReference type="Proteomes" id="UP001445335">
    <property type="component" value="Unassembled WGS sequence"/>
</dbReference>
<keyword evidence="8" id="KW-0520">NAD</keyword>
<dbReference type="GO" id="GO:0046872">
    <property type="term" value="F:metal ion binding"/>
    <property type="evidence" value="ECO:0007669"/>
    <property type="project" value="UniProtKB-KW"/>
</dbReference>
<keyword evidence="12" id="KW-1185">Reference proteome</keyword>
<evidence type="ECO:0000256" key="1">
    <source>
        <dbReference type="ARBA" id="ARBA00001946"/>
    </source>
</evidence>
<dbReference type="InterPro" id="IPR015797">
    <property type="entry name" value="NUDIX_hydrolase-like_dom_sf"/>
</dbReference>
<dbReference type="PANTHER" id="PTHR42904:SF6">
    <property type="entry name" value="NAD-CAPPED RNA HYDROLASE NUDT12"/>
    <property type="match status" value="1"/>
</dbReference>
<dbReference type="InterPro" id="IPR000086">
    <property type="entry name" value="NUDIX_hydrolase_dom"/>
</dbReference>
<dbReference type="PANTHER" id="PTHR42904">
    <property type="entry name" value="NUDIX HYDROLASE, NUDC SUBFAMILY"/>
    <property type="match status" value="1"/>
</dbReference>
<dbReference type="Pfam" id="PF09297">
    <property type="entry name" value="Zn_ribbon_NUD"/>
    <property type="match status" value="1"/>
</dbReference>
<dbReference type="PROSITE" id="PS00893">
    <property type="entry name" value="NUDIX_BOX"/>
    <property type="match status" value="1"/>
</dbReference>
<evidence type="ECO:0000256" key="3">
    <source>
        <dbReference type="ARBA" id="ARBA00009595"/>
    </source>
</evidence>
<comment type="cofactor">
    <cofactor evidence="1">
        <name>Mg(2+)</name>
        <dbReference type="ChEBI" id="CHEBI:18420"/>
    </cofactor>
</comment>
<evidence type="ECO:0000256" key="6">
    <source>
        <dbReference type="ARBA" id="ARBA00022801"/>
    </source>
</evidence>
<dbReference type="GO" id="GO:0006742">
    <property type="term" value="P:NADP+ catabolic process"/>
    <property type="evidence" value="ECO:0007669"/>
    <property type="project" value="TreeGrafter"/>
</dbReference>
<dbReference type="InterPro" id="IPR015375">
    <property type="entry name" value="NADH_PPase-like_N"/>
</dbReference>
<dbReference type="Gene3D" id="3.90.79.20">
    <property type="match status" value="1"/>
</dbReference>
<dbReference type="GO" id="GO:0019677">
    <property type="term" value="P:NAD+ catabolic process"/>
    <property type="evidence" value="ECO:0007669"/>
    <property type="project" value="TreeGrafter"/>
</dbReference>
<evidence type="ECO:0000256" key="4">
    <source>
        <dbReference type="ARBA" id="ARBA00012381"/>
    </source>
</evidence>
<protein>
    <recommendedName>
        <fullName evidence="4">NAD(+) diphosphatase</fullName>
        <ecNumber evidence="4">3.6.1.22</ecNumber>
    </recommendedName>
</protein>